<dbReference type="Proteomes" id="UP000621856">
    <property type="component" value="Unassembled WGS sequence"/>
</dbReference>
<reference evidence="2" key="1">
    <citation type="journal article" date="2014" name="Int. J. Syst. Evol. Microbiol.">
        <title>Complete genome sequence of Corynebacterium casei LMG S-19264T (=DSM 44701T), isolated from a smear-ripened cheese.</title>
        <authorList>
            <consortium name="US DOE Joint Genome Institute (JGI-PGF)"/>
            <person name="Walter F."/>
            <person name="Albersmeier A."/>
            <person name="Kalinowski J."/>
            <person name="Ruckert C."/>
        </authorList>
    </citation>
    <scope>NUCLEOTIDE SEQUENCE</scope>
    <source>
        <strain evidence="2">CGMCC 1.14984</strain>
    </source>
</reference>
<dbReference type="RefSeq" id="WP_155140522.1">
    <property type="nucleotide sequence ID" value="NZ_BMGZ01000002.1"/>
</dbReference>
<dbReference type="AlphaFoldDB" id="A0A8J3A2Q8"/>
<dbReference type="Proteomes" id="UP000818603">
    <property type="component" value="Unassembled WGS sequence"/>
</dbReference>
<evidence type="ECO:0008006" key="6">
    <source>
        <dbReference type="Google" id="ProtNLM"/>
    </source>
</evidence>
<reference evidence="3 5" key="2">
    <citation type="submission" date="2020-02" db="EMBL/GenBank/DDBJ databases">
        <title>Genome sequence of Parvularcula flava strain NH6-79.</title>
        <authorList>
            <person name="Abdul Karim M.H."/>
            <person name="Lam M.Q."/>
            <person name="Chen S.J."/>
            <person name="Yahya A."/>
            <person name="Shahir S."/>
            <person name="Shamsir M.S."/>
            <person name="Chong C.S."/>
        </authorList>
    </citation>
    <scope>NUCLEOTIDE SEQUENCE [LARGE SCALE GENOMIC DNA]</scope>
    <source>
        <strain evidence="3 5">NH6-79</strain>
    </source>
</reference>
<dbReference type="PROSITE" id="PS51257">
    <property type="entry name" value="PROKAR_LIPOPROTEIN"/>
    <property type="match status" value="1"/>
</dbReference>
<organism evidence="2 4">
    <name type="scientific">Aquisalinus luteolus</name>
    <dbReference type="NCBI Taxonomy" id="1566827"/>
    <lineage>
        <taxon>Bacteria</taxon>
        <taxon>Pseudomonadati</taxon>
        <taxon>Pseudomonadota</taxon>
        <taxon>Alphaproteobacteria</taxon>
        <taxon>Parvularculales</taxon>
        <taxon>Parvularculaceae</taxon>
        <taxon>Aquisalinus</taxon>
    </lineage>
</organism>
<proteinExistence type="predicted"/>
<gene>
    <name evidence="3" type="ORF">FF098_011255</name>
    <name evidence="2" type="ORF">GCM10011355_22630</name>
</gene>
<evidence type="ECO:0000313" key="2">
    <source>
        <dbReference type="EMBL" id="GGH98616.1"/>
    </source>
</evidence>
<dbReference type="InterPro" id="IPR011042">
    <property type="entry name" value="6-blade_b-propeller_TolB-like"/>
</dbReference>
<feature type="chain" id="PRO_5035307190" description="WD40-like Beta Propeller Repeat" evidence="1">
    <location>
        <begin position="23"/>
        <end position="293"/>
    </location>
</feature>
<keyword evidence="1" id="KW-0732">Signal</keyword>
<evidence type="ECO:0000313" key="5">
    <source>
        <dbReference type="Proteomes" id="UP000818603"/>
    </source>
</evidence>
<accession>A0A8J3A2Q8</accession>
<protein>
    <recommendedName>
        <fullName evidence="6">WD40-like Beta Propeller Repeat</fullName>
    </recommendedName>
</protein>
<dbReference type="EMBL" id="BMGZ01000002">
    <property type="protein sequence ID" value="GGH98616.1"/>
    <property type="molecule type" value="Genomic_DNA"/>
</dbReference>
<reference evidence="2" key="3">
    <citation type="submission" date="2020-09" db="EMBL/GenBank/DDBJ databases">
        <authorList>
            <person name="Sun Q."/>
            <person name="Zhou Y."/>
        </authorList>
    </citation>
    <scope>NUCLEOTIDE SEQUENCE</scope>
    <source>
        <strain evidence="2">CGMCC 1.14984</strain>
    </source>
</reference>
<evidence type="ECO:0000313" key="3">
    <source>
        <dbReference type="EMBL" id="NHK28484.1"/>
    </source>
</evidence>
<dbReference type="InterPro" id="IPR011659">
    <property type="entry name" value="WD40"/>
</dbReference>
<dbReference type="SUPFAM" id="SSF75011">
    <property type="entry name" value="3-carboxy-cis,cis-mucoante lactonizing enzyme"/>
    <property type="match status" value="1"/>
</dbReference>
<dbReference type="EMBL" id="VCJR02000002">
    <property type="protein sequence ID" value="NHK28484.1"/>
    <property type="molecule type" value="Genomic_DNA"/>
</dbReference>
<comment type="caution">
    <text evidence="2">The sequence shown here is derived from an EMBL/GenBank/DDBJ whole genome shotgun (WGS) entry which is preliminary data.</text>
</comment>
<evidence type="ECO:0000256" key="1">
    <source>
        <dbReference type="SAM" id="SignalP"/>
    </source>
</evidence>
<keyword evidence="5" id="KW-1185">Reference proteome</keyword>
<dbReference type="Pfam" id="PF07676">
    <property type="entry name" value="PD40"/>
    <property type="match status" value="3"/>
</dbReference>
<name>A0A8J3A2Q8_9PROT</name>
<dbReference type="Gene3D" id="2.120.10.30">
    <property type="entry name" value="TolB, C-terminal domain"/>
    <property type="match status" value="1"/>
</dbReference>
<feature type="signal peptide" evidence="1">
    <location>
        <begin position="1"/>
        <end position="22"/>
    </location>
</feature>
<evidence type="ECO:0000313" key="4">
    <source>
        <dbReference type="Proteomes" id="UP000621856"/>
    </source>
</evidence>
<dbReference type="CDD" id="cd15482">
    <property type="entry name" value="Sialidase_non-viral"/>
    <property type="match status" value="1"/>
</dbReference>
<sequence length="293" mass="31332">MTRAISSLFATSLLAACSQNIASGPATPAEPEVVGHGTISTEAPEFAFSLSPDGRTAYFNRIGEGGEIFIQVSRKDGDAWGPSSPIHFSDSRYPDVDPFVSRDGTRLYFSSTRPRPGSATDAAEADMDTWYAEWTGDGWSVPAHAGDLINSPRDEVFVSEAENGTLAFARFGEGEGRDRPTQIMLAARDGNGFAEPQAIATLPADLRLSNPAIAPNGNLMVVSASTGPEPDLYVSRRNIDDSWTEFTALPEPINSPDSAEFAPYIGNEGKTLYFTSERGGQAGRAIYRAELPG</sequence>